<evidence type="ECO:0000256" key="3">
    <source>
        <dbReference type="ARBA" id="ARBA00022691"/>
    </source>
</evidence>
<keyword evidence="6" id="KW-1185">Reference proteome</keyword>
<evidence type="ECO:0000256" key="1">
    <source>
        <dbReference type="ARBA" id="ARBA00022603"/>
    </source>
</evidence>
<name>A0A175WC10_9PEZI</name>
<keyword evidence="2" id="KW-0808">Transferase</keyword>
<dbReference type="Proteomes" id="UP000078237">
    <property type="component" value="Unassembled WGS sequence"/>
</dbReference>
<keyword evidence="3" id="KW-0949">S-adenosyl-L-methionine</keyword>
<evidence type="ECO:0000259" key="4">
    <source>
        <dbReference type="Pfam" id="PF00891"/>
    </source>
</evidence>
<dbReference type="VEuPathDB" id="FungiDB:MMYC01_201932"/>
<proteinExistence type="predicted"/>
<dbReference type="OrthoDB" id="1535081at2759"/>
<gene>
    <name evidence="5" type="ORF">MMYC01_201932</name>
</gene>
<dbReference type="AlphaFoldDB" id="A0A175WC10"/>
<reference evidence="5 6" key="1">
    <citation type="journal article" date="2016" name="Genome Announc.">
        <title>Genome Sequence of Madurella mycetomatis mm55, Isolated from a Human Mycetoma Case in Sudan.</title>
        <authorList>
            <person name="Smit S."/>
            <person name="Derks M.F."/>
            <person name="Bervoets S."/>
            <person name="Fahal A."/>
            <person name="van Leeuwen W."/>
            <person name="van Belkum A."/>
            <person name="van de Sande W.W."/>
        </authorList>
    </citation>
    <scope>NUCLEOTIDE SEQUENCE [LARGE SCALE GENOMIC DNA]</scope>
    <source>
        <strain evidence="6">mm55</strain>
    </source>
</reference>
<dbReference type="Gene3D" id="3.40.50.150">
    <property type="entry name" value="Vaccinia Virus protein VP39"/>
    <property type="match status" value="1"/>
</dbReference>
<dbReference type="InterPro" id="IPR029063">
    <property type="entry name" value="SAM-dependent_MTases_sf"/>
</dbReference>
<evidence type="ECO:0000313" key="6">
    <source>
        <dbReference type="Proteomes" id="UP000078237"/>
    </source>
</evidence>
<dbReference type="EMBL" id="LCTW02000038">
    <property type="protein sequence ID" value="KXX81308.1"/>
    <property type="molecule type" value="Genomic_DNA"/>
</dbReference>
<dbReference type="InterPro" id="IPR001077">
    <property type="entry name" value="COMT_C"/>
</dbReference>
<dbReference type="SUPFAM" id="SSF53335">
    <property type="entry name" value="S-adenosyl-L-methionine-dependent methyltransferases"/>
    <property type="match status" value="1"/>
</dbReference>
<evidence type="ECO:0000313" key="5">
    <source>
        <dbReference type="EMBL" id="KXX81308.1"/>
    </source>
</evidence>
<dbReference type="PANTHER" id="PTHR43712:SF16">
    <property type="entry name" value="O-METHYLTRANSFERASE ELCB"/>
    <property type="match status" value="1"/>
</dbReference>
<accession>A0A175WC10</accession>
<sequence>MASASSFDLVRAAEALLEDAKKLAATIEFHSESEELMLRRSIAQTSRRIAFETAPPIDVVKSDWVVLADVAAWNIFMDWKAFDHIPFPPDSISIRDLALAVNAQESLVSRLASLLLAVGKLVPGPKPNTLAHSRVSVLYRSSSPVSALAAVSVGNGMKPYAHWPEYFRKYGRREPAGQTHTPFGFSWGHPELPPWEVKALNPEYATIFAKSMKSKQIVGGHMAVAGPAALYDLSWVGEEAARKGDGEAVVVDVGGGLGQLLKDVIGSVPMLKAEQCVLQDRGEVIEEARAAGDEALRGVVMMEHDFHTVQPVKGASVYLLRRILLDYSDKLAAGILRRLADALPADNPEARIVVMEERLLEVPTPQNRIVDLVMLNLGGKLRNRTMFGELAAAAGLKMVGFYARGGDPTCVVEYAGL</sequence>
<dbReference type="PROSITE" id="PS51683">
    <property type="entry name" value="SAM_OMT_II"/>
    <property type="match status" value="1"/>
</dbReference>
<evidence type="ECO:0000256" key="2">
    <source>
        <dbReference type="ARBA" id="ARBA00022679"/>
    </source>
</evidence>
<feature type="domain" description="O-methyltransferase C-terminal" evidence="4">
    <location>
        <begin position="190"/>
        <end position="396"/>
    </location>
</feature>
<keyword evidence="1" id="KW-0489">Methyltransferase</keyword>
<protein>
    <submittedName>
        <fullName evidence="5">Demethylsterigmatocystin 6-O-methyltransferase</fullName>
    </submittedName>
</protein>
<dbReference type="GO" id="GO:0032259">
    <property type="term" value="P:methylation"/>
    <property type="evidence" value="ECO:0007669"/>
    <property type="project" value="UniProtKB-KW"/>
</dbReference>
<dbReference type="PANTHER" id="PTHR43712">
    <property type="entry name" value="PUTATIVE (AFU_ORTHOLOGUE AFUA_4G14580)-RELATED"/>
    <property type="match status" value="1"/>
</dbReference>
<dbReference type="Pfam" id="PF00891">
    <property type="entry name" value="Methyltransf_2"/>
    <property type="match status" value="1"/>
</dbReference>
<dbReference type="GO" id="GO:0008171">
    <property type="term" value="F:O-methyltransferase activity"/>
    <property type="evidence" value="ECO:0007669"/>
    <property type="project" value="InterPro"/>
</dbReference>
<comment type="caution">
    <text evidence="5">The sequence shown here is derived from an EMBL/GenBank/DDBJ whole genome shotgun (WGS) entry which is preliminary data.</text>
</comment>
<organism evidence="5 6">
    <name type="scientific">Madurella mycetomatis</name>
    <dbReference type="NCBI Taxonomy" id="100816"/>
    <lineage>
        <taxon>Eukaryota</taxon>
        <taxon>Fungi</taxon>
        <taxon>Dikarya</taxon>
        <taxon>Ascomycota</taxon>
        <taxon>Pezizomycotina</taxon>
        <taxon>Sordariomycetes</taxon>
        <taxon>Sordariomycetidae</taxon>
        <taxon>Sordariales</taxon>
        <taxon>Sordariales incertae sedis</taxon>
        <taxon>Madurella</taxon>
    </lineage>
</organism>
<dbReference type="InterPro" id="IPR016461">
    <property type="entry name" value="COMT-like"/>
</dbReference>